<dbReference type="EMBL" id="CP072793">
    <property type="protein sequence ID" value="QTR54536.1"/>
    <property type="molecule type" value="Genomic_DNA"/>
</dbReference>
<name>A0A975FAR7_9GAMM</name>
<dbReference type="PANTHER" id="PTHR39550">
    <property type="entry name" value="SLL0658 PROTEIN"/>
    <property type="match status" value="1"/>
</dbReference>
<gene>
    <name evidence="1" type="ORF">J9260_05450</name>
</gene>
<accession>A0A975FAR7</accession>
<protein>
    <recommendedName>
        <fullName evidence="3">DUF3368 domain-containing protein</fullName>
    </recommendedName>
</protein>
<dbReference type="Proteomes" id="UP000672009">
    <property type="component" value="Chromosome"/>
</dbReference>
<organism evidence="1 2">
    <name type="scientific">Thiothrix unzii</name>
    <dbReference type="NCBI Taxonomy" id="111769"/>
    <lineage>
        <taxon>Bacteria</taxon>
        <taxon>Pseudomonadati</taxon>
        <taxon>Pseudomonadota</taxon>
        <taxon>Gammaproteobacteria</taxon>
        <taxon>Thiotrichales</taxon>
        <taxon>Thiotrichaceae</taxon>
        <taxon>Thiothrix</taxon>
    </lineage>
</organism>
<dbReference type="InterPro" id="IPR021799">
    <property type="entry name" value="PIN-like_prokaryotic"/>
</dbReference>
<evidence type="ECO:0000313" key="2">
    <source>
        <dbReference type="Proteomes" id="UP000672009"/>
    </source>
</evidence>
<dbReference type="KEGG" id="tun:J9260_05450"/>
<reference evidence="1" key="1">
    <citation type="submission" date="2021-04" db="EMBL/GenBank/DDBJ databases">
        <title>Genomics, taxonomy and metabolism of representatives of sulfur bacteria of the genus Thiothrix: Thiothrix fructosivorans QT, Thiothrix unzii A1T and three new species, Thiothrix subterranea sp. nov., Thiothrix litoralis sp. nov. and 'Candidatus Thiothrix anitrata' sp. nov.</title>
        <authorList>
            <person name="Ravin N.V."/>
            <person name="Smolyakov D."/>
            <person name="Rudenko T.S."/>
            <person name="Mardanov A.V."/>
            <person name="Beletsky A.V."/>
            <person name="Markov N.D."/>
            <person name="Fomenkov A.I."/>
            <person name="Roberts R.J."/>
            <person name="Karnachuk O.V."/>
            <person name="Novikov A."/>
            <person name="Grabovich M.Y."/>
        </authorList>
    </citation>
    <scope>NUCLEOTIDE SEQUENCE</scope>
    <source>
        <strain evidence="1">A1</strain>
    </source>
</reference>
<evidence type="ECO:0000313" key="1">
    <source>
        <dbReference type="EMBL" id="QTR54536.1"/>
    </source>
</evidence>
<dbReference type="AlphaFoldDB" id="A0A975FAR7"/>
<dbReference type="Pfam" id="PF11848">
    <property type="entry name" value="DUF3368"/>
    <property type="match status" value="1"/>
</dbReference>
<proteinExistence type="predicted"/>
<dbReference type="RefSeq" id="WP_210220022.1">
    <property type="nucleotide sequence ID" value="NZ_CP072793.1"/>
</dbReference>
<sequence>MKGLIVADSSPLITLLNIGRFTLLEKLFTHIIVPNKVAEEVGRGEANDSIWFALQASGFIRPAPLQTDPRLAVLLLQIDPGESEAILLADQLKLPLLIDEKAGRKMATLMGLKITGLVGILGALQQKGEISTTQLPDILQDLERVEFRLSTDLKRRLLEQTTHGE</sequence>
<evidence type="ECO:0008006" key="3">
    <source>
        <dbReference type="Google" id="ProtNLM"/>
    </source>
</evidence>
<dbReference type="PANTHER" id="PTHR39550:SF1">
    <property type="entry name" value="SLL0658 PROTEIN"/>
    <property type="match status" value="1"/>
</dbReference>
<keyword evidence="2" id="KW-1185">Reference proteome</keyword>